<dbReference type="EMBL" id="PNEN01000532">
    <property type="protein sequence ID" value="PPJ55710.1"/>
    <property type="molecule type" value="Genomic_DNA"/>
</dbReference>
<organism evidence="1 2">
    <name type="scientific">Cercospora berteroae</name>
    <dbReference type="NCBI Taxonomy" id="357750"/>
    <lineage>
        <taxon>Eukaryota</taxon>
        <taxon>Fungi</taxon>
        <taxon>Dikarya</taxon>
        <taxon>Ascomycota</taxon>
        <taxon>Pezizomycotina</taxon>
        <taxon>Dothideomycetes</taxon>
        <taxon>Dothideomycetidae</taxon>
        <taxon>Mycosphaerellales</taxon>
        <taxon>Mycosphaerellaceae</taxon>
        <taxon>Cercospora</taxon>
    </lineage>
</organism>
<gene>
    <name evidence="1" type="ORF">CBER1_08283</name>
</gene>
<proteinExistence type="predicted"/>
<name>A0A2S6C7L7_9PEZI</name>
<sequence>MTSQQDNSEDPNDLFSISVDADDYAEAAAGDAPSNVDRTFQSEEDFQKQKASYSAKVHQGNLLEEFVSAIPALEFRGQTSTQGEGEKLKLGNKDVQLLGYVVGEMYYDRKYGEILELCGRVRDICEVEGGEREKRRFEESLERWEGKCRGRLEKGNDKDV</sequence>
<protein>
    <submittedName>
        <fullName evidence="1">Uncharacterized protein</fullName>
    </submittedName>
</protein>
<dbReference type="OrthoDB" id="3938544at2759"/>
<reference evidence="2" key="1">
    <citation type="journal article" date="2017" name="bioRxiv">
        <title>Conservation of a gene cluster reveals novel cercosporin biosynthetic mechanisms and extends production to the genus Colletotrichum.</title>
        <authorList>
            <person name="de Jonge R."/>
            <person name="Ebert M.K."/>
            <person name="Huitt-Roehl C.R."/>
            <person name="Pal P."/>
            <person name="Suttle J.C."/>
            <person name="Spanner R.E."/>
            <person name="Neubauer J.D."/>
            <person name="Jurick W.M.II."/>
            <person name="Stott K.A."/>
            <person name="Secor G.A."/>
            <person name="Thomma B.P.H.J."/>
            <person name="Van de Peer Y."/>
            <person name="Townsend C.A."/>
            <person name="Bolton M.D."/>
        </authorList>
    </citation>
    <scope>NUCLEOTIDE SEQUENCE [LARGE SCALE GENOMIC DNA]</scope>
    <source>
        <strain evidence="2">CBS538.71</strain>
    </source>
</reference>
<dbReference type="Proteomes" id="UP000237631">
    <property type="component" value="Unassembled WGS sequence"/>
</dbReference>
<keyword evidence="2" id="KW-1185">Reference proteome</keyword>
<dbReference type="AlphaFoldDB" id="A0A2S6C7L7"/>
<accession>A0A2S6C7L7</accession>
<evidence type="ECO:0000313" key="1">
    <source>
        <dbReference type="EMBL" id="PPJ55710.1"/>
    </source>
</evidence>
<comment type="caution">
    <text evidence="1">The sequence shown here is derived from an EMBL/GenBank/DDBJ whole genome shotgun (WGS) entry which is preliminary data.</text>
</comment>
<evidence type="ECO:0000313" key="2">
    <source>
        <dbReference type="Proteomes" id="UP000237631"/>
    </source>
</evidence>